<keyword evidence="2 4" id="KW-0808">Transferase</keyword>
<sequence length="201" mass="22445">MSHYFTGNNTAHEFKEVEFRYSNKTYRFKTDRGVFSRDRIDYGSAILIDAVAKDRSAADDDAFIDMGAGYGPVGTVLADVLGARPIMVEVNSDALQLCEENARTNKVIAEVMDRTGFDAHFSETVSFYVTNPPFRAGKSVVIEMIKGAHAYLYEGGAFYMVVQKKQGMASYKKEIESRFGNVHTVVKDKGYYVLKGIKIAE</sequence>
<evidence type="ECO:0000313" key="5">
    <source>
        <dbReference type="Proteomes" id="UP001595637"/>
    </source>
</evidence>
<keyword evidence="1 4" id="KW-0489">Methyltransferase</keyword>
<dbReference type="PANTHER" id="PTHR47816">
    <property type="entry name" value="RIBOSOMAL RNA SMALL SUBUNIT METHYLTRANSFERASE C"/>
    <property type="match status" value="1"/>
</dbReference>
<dbReference type="Pfam" id="PF05175">
    <property type="entry name" value="MTS"/>
    <property type="match status" value="1"/>
</dbReference>
<dbReference type="EC" id="2.1.1.172" evidence="4"/>
<dbReference type="EC" id="2.1.1.174" evidence="4"/>
<dbReference type="CDD" id="cd02440">
    <property type="entry name" value="AdoMet_MTases"/>
    <property type="match status" value="1"/>
</dbReference>
<dbReference type="GO" id="GO:0052914">
    <property type="term" value="F:16S rRNA (guanine(1207)-N(2))-methyltransferase activity"/>
    <property type="evidence" value="ECO:0007669"/>
    <property type="project" value="UniProtKB-EC"/>
</dbReference>
<dbReference type="Gene3D" id="3.40.50.150">
    <property type="entry name" value="Vaccinia Virus protein VP39"/>
    <property type="match status" value="1"/>
</dbReference>
<evidence type="ECO:0000256" key="1">
    <source>
        <dbReference type="ARBA" id="ARBA00022603"/>
    </source>
</evidence>
<dbReference type="InterPro" id="IPR046977">
    <property type="entry name" value="RsmC/RlmG"/>
</dbReference>
<dbReference type="InterPro" id="IPR029063">
    <property type="entry name" value="SAM-dependent_MTases_sf"/>
</dbReference>
<accession>A0ABV7N1F0</accession>
<reference evidence="5" key="1">
    <citation type="journal article" date="2019" name="Int. J. Syst. Evol. Microbiol.">
        <title>The Global Catalogue of Microorganisms (GCM) 10K type strain sequencing project: providing services to taxonomists for standard genome sequencing and annotation.</title>
        <authorList>
            <consortium name="The Broad Institute Genomics Platform"/>
            <consortium name="The Broad Institute Genome Sequencing Center for Infectious Disease"/>
            <person name="Wu L."/>
            <person name="Ma J."/>
        </authorList>
    </citation>
    <scope>NUCLEOTIDE SEQUENCE [LARGE SCALE GENOMIC DNA]</scope>
    <source>
        <strain evidence="5">CCM 7756</strain>
    </source>
</reference>
<dbReference type="Proteomes" id="UP001595637">
    <property type="component" value="Unassembled WGS sequence"/>
</dbReference>
<keyword evidence="5" id="KW-1185">Reference proteome</keyword>
<comment type="caution">
    <text evidence="4">The sequence shown here is derived from an EMBL/GenBank/DDBJ whole genome shotgun (WGS) entry which is preliminary data.</text>
</comment>
<name>A0ABV7N1F0_9STAP</name>
<evidence type="ECO:0000256" key="2">
    <source>
        <dbReference type="ARBA" id="ARBA00022679"/>
    </source>
</evidence>
<feature type="domain" description="Methyltransferase small" evidence="3">
    <location>
        <begin position="26"/>
        <end position="195"/>
    </location>
</feature>
<dbReference type="SUPFAM" id="SSF53335">
    <property type="entry name" value="S-adenosyl-L-methionine-dependent methyltransferases"/>
    <property type="match status" value="1"/>
</dbReference>
<dbReference type="InterPro" id="IPR007848">
    <property type="entry name" value="Small_mtfrase_dom"/>
</dbReference>
<dbReference type="PANTHER" id="PTHR47816:SF4">
    <property type="entry name" value="RIBOSOMAL RNA SMALL SUBUNIT METHYLTRANSFERASE C"/>
    <property type="match status" value="1"/>
</dbReference>
<proteinExistence type="predicted"/>
<dbReference type="EMBL" id="JBHRVQ010000001">
    <property type="protein sequence ID" value="MFC3387401.1"/>
    <property type="molecule type" value="Genomic_DNA"/>
</dbReference>
<gene>
    <name evidence="4" type="ORF">ACFOEO_02155</name>
</gene>
<dbReference type="GO" id="GO:0052916">
    <property type="term" value="F:23S rRNA (guanine(1835)-N(2))-methyltransferase activity"/>
    <property type="evidence" value="ECO:0007669"/>
    <property type="project" value="UniProtKB-EC"/>
</dbReference>
<protein>
    <submittedName>
        <fullName evidence="4">Class I SAM-dependent methyltransferase</fullName>
        <ecNumber evidence="4">2.1.1.172</ecNumber>
        <ecNumber evidence="4">2.1.1.174</ecNumber>
    </submittedName>
</protein>
<evidence type="ECO:0000259" key="3">
    <source>
        <dbReference type="Pfam" id="PF05175"/>
    </source>
</evidence>
<evidence type="ECO:0000313" key="4">
    <source>
        <dbReference type="EMBL" id="MFC3387401.1"/>
    </source>
</evidence>
<dbReference type="RefSeq" id="WP_380651235.1">
    <property type="nucleotide sequence ID" value="NZ_JBHRVQ010000001.1"/>
</dbReference>
<organism evidence="4 5">
    <name type="scientific">Salinicoccus sesuvii</name>
    <dbReference type="NCBI Taxonomy" id="868281"/>
    <lineage>
        <taxon>Bacteria</taxon>
        <taxon>Bacillati</taxon>
        <taxon>Bacillota</taxon>
        <taxon>Bacilli</taxon>
        <taxon>Bacillales</taxon>
        <taxon>Staphylococcaceae</taxon>
        <taxon>Salinicoccus</taxon>
    </lineage>
</organism>